<reference evidence="2 3" key="1">
    <citation type="submission" date="2023-08" db="EMBL/GenBank/DDBJ databases">
        <authorList>
            <person name="Palmer J.M."/>
        </authorList>
    </citation>
    <scope>NUCLEOTIDE SEQUENCE [LARGE SCALE GENOMIC DNA]</scope>
    <source>
        <strain evidence="2 3">TWF481</strain>
    </source>
</reference>
<dbReference type="Pfam" id="PF12937">
    <property type="entry name" value="F-box-like"/>
    <property type="match status" value="1"/>
</dbReference>
<dbReference type="SUPFAM" id="SSF81383">
    <property type="entry name" value="F-box domain"/>
    <property type="match status" value="1"/>
</dbReference>
<accession>A0AAV9W111</accession>
<proteinExistence type="predicted"/>
<dbReference type="Proteomes" id="UP001370758">
    <property type="component" value="Unassembled WGS sequence"/>
</dbReference>
<feature type="domain" description="F-box" evidence="1">
    <location>
        <begin position="6"/>
        <end position="56"/>
    </location>
</feature>
<name>A0AAV9W111_9PEZI</name>
<evidence type="ECO:0000259" key="1">
    <source>
        <dbReference type="Pfam" id="PF12937"/>
    </source>
</evidence>
<dbReference type="InterPro" id="IPR036047">
    <property type="entry name" value="F-box-like_dom_sf"/>
</dbReference>
<evidence type="ECO:0000313" key="3">
    <source>
        <dbReference type="Proteomes" id="UP001370758"/>
    </source>
</evidence>
<dbReference type="InterPro" id="IPR001810">
    <property type="entry name" value="F-box_dom"/>
</dbReference>
<keyword evidence="3" id="KW-1185">Reference proteome</keyword>
<gene>
    <name evidence="2" type="ORF">TWF481_010143</name>
</gene>
<organism evidence="2 3">
    <name type="scientific">Arthrobotrys musiformis</name>
    <dbReference type="NCBI Taxonomy" id="47236"/>
    <lineage>
        <taxon>Eukaryota</taxon>
        <taxon>Fungi</taxon>
        <taxon>Dikarya</taxon>
        <taxon>Ascomycota</taxon>
        <taxon>Pezizomycotina</taxon>
        <taxon>Orbiliomycetes</taxon>
        <taxon>Orbiliales</taxon>
        <taxon>Orbiliaceae</taxon>
        <taxon>Arthrobotrys</taxon>
    </lineage>
</organism>
<comment type="caution">
    <text evidence="2">The sequence shown here is derived from an EMBL/GenBank/DDBJ whole genome shotgun (WGS) entry which is preliminary data.</text>
</comment>
<evidence type="ECO:0000313" key="2">
    <source>
        <dbReference type="EMBL" id="KAK6499785.1"/>
    </source>
</evidence>
<protein>
    <recommendedName>
        <fullName evidence="1">F-box domain-containing protein</fullName>
    </recommendedName>
</protein>
<sequence>MPSLIVNLPVEVLTEICGYLPANAPVPYISDLANVCRVNKLFHHIATPMLYRNVHLNYSSTFDGTSKILRCLLGSELEGEHCGIKFIRNLRVSEGYLVSRQLGYLGGELYPGAEIKKEHEKAKGGIREDIAKLMLKIGPNQLTSLYADTVDFEQLYRENLGAQNNLKNLHLRYGLDWSGLKAGPWIEDVAPAPPPGISLSEAWKKQIEPHISHLTDITASLRLSGLAIDIGLFLITEINIGPREPGSSPRPIGVTIIPFFSRLENVSERDLSRLAQDVQTLVSSLKSIDTEGFYLEGIDTYLPFNGNAGSATLSTVADLIAPTLGQLRELVARDWESSWGATTLLPLASNLTDLRIYSESYDGIGGLTCRLKVLYIIHWQQFLPEFHGSYVKPHELLPHAETLETLWLENYDEYGEYKCKIPIENPDGPRELSWNFLISDTFPRLREVAACIRKKALSQGLVGKNFETLRVLSMYPDQVSTDKVEEAFNSSYTRDPSSKLKAIAIGSPHADIIHDPVSHPAHPGLSLHDPEYAPEAAIFFGNREKDTSGQEVTRCTQINPRQAKFLLPEITIIEDKRWVYLED</sequence>
<dbReference type="EMBL" id="JAVHJL010000007">
    <property type="protein sequence ID" value="KAK6499785.1"/>
    <property type="molecule type" value="Genomic_DNA"/>
</dbReference>
<dbReference type="AlphaFoldDB" id="A0AAV9W111"/>